<protein>
    <submittedName>
        <fullName evidence="1">(rape) hypothetical protein</fullName>
    </submittedName>
</protein>
<gene>
    <name evidence="1" type="ORF">DARMORV10_A09P26880.1</name>
</gene>
<name>A0A816P218_BRANA</name>
<dbReference type="AlphaFoldDB" id="A0A816P218"/>
<accession>A0A816P218</accession>
<organism evidence="1">
    <name type="scientific">Brassica napus</name>
    <name type="common">Rape</name>
    <dbReference type="NCBI Taxonomy" id="3708"/>
    <lineage>
        <taxon>Eukaryota</taxon>
        <taxon>Viridiplantae</taxon>
        <taxon>Streptophyta</taxon>
        <taxon>Embryophyta</taxon>
        <taxon>Tracheophyta</taxon>
        <taxon>Spermatophyta</taxon>
        <taxon>Magnoliopsida</taxon>
        <taxon>eudicotyledons</taxon>
        <taxon>Gunneridae</taxon>
        <taxon>Pentapetalae</taxon>
        <taxon>rosids</taxon>
        <taxon>malvids</taxon>
        <taxon>Brassicales</taxon>
        <taxon>Brassicaceae</taxon>
        <taxon>Brassiceae</taxon>
        <taxon>Brassica</taxon>
    </lineage>
</organism>
<dbReference type="EMBL" id="HG994363">
    <property type="protein sequence ID" value="CAF2042701.1"/>
    <property type="molecule type" value="Genomic_DNA"/>
</dbReference>
<proteinExistence type="predicted"/>
<sequence>MLQICAARDFKAKSSIFYLRKFGFLIELEMCCLNMCICRIFLLEGKKLSCGWMFSCYLM</sequence>
<evidence type="ECO:0000313" key="1">
    <source>
        <dbReference type="EMBL" id="CAF2042701.1"/>
    </source>
</evidence>
<reference evidence="1" key="1">
    <citation type="submission" date="2021-01" db="EMBL/GenBank/DDBJ databases">
        <authorList>
            <consortium name="Genoscope - CEA"/>
            <person name="William W."/>
        </authorList>
    </citation>
    <scope>NUCLEOTIDE SEQUENCE</scope>
</reference>
<dbReference type="Proteomes" id="UP001295469">
    <property type="component" value="Chromosome A09"/>
</dbReference>